<gene>
    <name evidence="7" type="ORF">GP486_006352</name>
</gene>
<accession>A0A9P8IK59</accession>
<evidence type="ECO:0000256" key="6">
    <source>
        <dbReference type="SAM" id="Phobius"/>
    </source>
</evidence>
<dbReference type="Proteomes" id="UP000750711">
    <property type="component" value="Unassembled WGS sequence"/>
</dbReference>
<sequence length="347" mass="39113">MRALRPHIRFRWDFNLPLKPRNSAPPRSQRSFHSTPQRQFIEPVISATNHVLESIHSTTLLPWIGVLPLTAFLVRATFTAPVAIYARRVQQRQFALRYVLLAWRGQIRHNTLRDWGATGPKDCEKRISKETRIKRAELYKRWRCERWKVFLPLAQLPVWLVVVETIRRMCGTHKGLLGLIFSTQEEAPPSSVTDLEISTGSLSVGAPAKGDSIGAIDAGTHKGIIALEPSFAQEGALWFPDLLVPDPHLILPFVLSGSLFMNVYLSTRDVRSEGSSMSQRRWMNTLKIFALAVGPMTLQVPSAILVYWISSSFFALGQNALLDRFLPLSSSADIGQLRENTGEVPRK</sequence>
<comment type="caution">
    <text evidence="7">The sequence shown here is derived from an EMBL/GenBank/DDBJ whole genome shotgun (WGS) entry which is preliminary data.</text>
</comment>
<dbReference type="PANTHER" id="PTHR12428">
    <property type="entry name" value="OXA1"/>
    <property type="match status" value="1"/>
</dbReference>
<dbReference type="GO" id="GO:0033617">
    <property type="term" value="P:mitochondrial respiratory chain complex IV assembly"/>
    <property type="evidence" value="ECO:0007669"/>
    <property type="project" value="TreeGrafter"/>
</dbReference>
<keyword evidence="4 6" id="KW-1133">Transmembrane helix</keyword>
<comment type="similarity">
    <text evidence="2">Belongs to the OXA1/ALB3/YidC family.</text>
</comment>
<evidence type="ECO:0000256" key="4">
    <source>
        <dbReference type="ARBA" id="ARBA00022989"/>
    </source>
</evidence>
<evidence type="ECO:0000313" key="8">
    <source>
        <dbReference type="Proteomes" id="UP000750711"/>
    </source>
</evidence>
<dbReference type="GO" id="GO:0005743">
    <property type="term" value="C:mitochondrial inner membrane"/>
    <property type="evidence" value="ECO:0007669"/>
    <property type="project" value="TreeGrafter"/>
</dbReference>
<protein>
    <submittedName>
        <fullName evidence="7">Uncharacterized protein</fullName>
    </submittedName>
</protein>
<keyword evidence="3 6" id="KW-0812">Transmembrane</keyword>
<dbReference type="GO" id="GO:0032977">
    <property type="term" value="F:membrane insertase activity"/>
    <property type="evidence" value="ECO:0007669"/>
    <property type="project" value="InterPro"/>
</dbReference>
<keyword evidence="5 6" id="KW-0472">Membrane</keyword>
<evidence type="ECO:0000256" key="5">
    <source>
        <dbReference type="ARBA" id="ARBA00023136"/>
    </source>
</evidence>
<dbReference type="EMBL" id="JAGHQM010001406">
    <property type="protein sequence ID" value="KAH0555702.1"/>
    <property type="molecule type" value="Genomic_DNA"/>
</dbReference>
<evidence type="ECO:0000313" key="7">
    <source>
        <dbReference type="EMBL" id="KAH0555702.1"/>
    </source>
</evidence>
<name>A0A9P8IK59_9PEZI</name>
<dbReference type="PANTHER" id="PTHR12428:SF65">
    <property type="entry name" value="CYTOCHROME C OXIDASE ASSEMBLY PROTEIN COX18, MITOCHONDRIAL"/>
    <property type="match status" value="1"/>
</dbReference>
<evidence type="ECO:0000256" key="3">
    <source>
        <dbReference type="ARBA" id="ARBA00022692"/>
    </source>
</evidence>
<comment type="subcellular location">
    <subcellularLocation>
        <location evidence="1">Membrane</location>
        <topology evidence="1">Multi-pass membrane protein</topology>
    </subcellularLocation>
</comment>
<dbReference type="GO" id="GO:0032979">
    <property type="term" value="P:protein insertion into mitochondrial inner membrane from matrix"/>
    <property type="evidence" value="ECO:0007669"/>
    <property type="project" value="TreeGrafter"/>
</dbReference>
<organism evidence="7 8">
    <name type="scientific">Trichoglossum hirsutum</name>
    <dbReference type="NCBI Taxonomy" id="265104"/>
    <lineage>
        <taxon>Eukaryota</taxon>
        <taxon>Fungi</taxon>
        <taxon>Dikarya</taxon>
        <taxon>Ascomycota</taxon>
        <taxon>Pezizomycotina</taxon>
        <taxon>Geoglossomycetes</taxon>
        <taxon>Geoglossales</taxon>
        <taxon>Geoglossaceae</taxon>
        <taxon>Trichoglossum</taxon>
    </lineage>
</organism>
<proteinExistence type="inferred from homology"/>
<reference evidence="7" key="1">
    <citation type="submission" date="2021-03" db="EMBL/GenBank/DDBJ databases">
        <title>Comparative genomics and phylogenomic investigation of the class Geoglossomycetes provide insights into ecological specialization and systematics.</title>
        <authorList>
            <person name="Melie T."/>
            <person name="Pirro S."/>
            <person name="Miller A.N."/>
            <person name="Quandt A."/>
        </authorList>
    </citation>
    <scope>NUCLEOTIDE SEQUENCE</scope>
    <source>
        <strain evidence="7">CAQ_001_2017</strain>
    </source>
</reference>
<dbReference type="AlphaFoldDB" id="A0A9P8IK59"/>
<dbReference type="InterPro" id="IPR001708">
    <property type="entry name" value="YidC/ALB3/OXA1/COX18"/>
</dbReference>
<feature type="transmembrane region" description="Helical" evidence="6">
    <location>
        <begin position="288"/>
        <end position="309"/>
    </location>
</feature>
<evidence type="ECO:0000256" key="2">
    <source>
        <dbReference type="ARBA" id="ARBA00009877"/>
    </source>
</evidence>
<feature type="transmembrane region" description="Helical" evidence="6">
    <location>
        <begin position="249"/>
        <end position="267"/>
    </location>
</feature>
<evidence type="ECO:0000256" key="1">
    <source>
        <dbReference type="ARBA" id="ARBA00004141"/>
    </source>
</evidence>
<dbReference type="CDD" id="cd20069">
    <property type="entry name" value="5TM_Oxa1-like"/>
    <property type="match status" value="1"/>
</dbReference>
<keyword evidence="8" id="KW-1185">Reference proteome</keyword>